<accession>A0ABN8ED63</accession>
<gene>
    <name evidence="2" type="ORF">CHILSU_LOCUS10976</name>
</gene>
<reference evidence="2" key="1">
    <citation type="submission" date="2021-12" db="EMBL/GenBank/DDBJ databases">
        <authorList>
            <person name="King R."/>
        </authorList>
    </citation>
    <scope>NUCLEOTIDE SEQUENCE</scope>
</reference>
<evidence type="ECO:0000313" key="3">
    <source>
        <dbReference type="Proteomes" id="UP001153292"/>
    </source>
</evidence>
<keyword evidence="3" id="KW-1185">Reference proteome</keyword>
<dbReference type="EMBL" id="OU963902">
    <property type="protein sequence ID" value="CAH0693493.1"/>
    <property type="molecule type" value="Genomic_DNA"/>
</dbReference>
<evidence type="ECO:0000313" key="2">
    <source>
        <dbReference type="EMBL" id="CAH0693493.1"/>
    </source>
</evidence>
<dbReference type="Proteomes" id="UP001153292">
    <property type="component" value="Chromosome 9"/>
</dbReference>
<feature type="region of interest" description="Disordered" evidence="1">
    <location>
        <begin position="68"/>
        <end position="97"/>
    </location>
</feature>
<protein>
    <submittedName>
        <fullName evidence="2">Uncharacterized protein</fullName>
    </submittedName>
</protein>
<evidence type="ECO:0000256" key="1">
    <source>
        <dbReference type="SAM" id="MobiDB-lite"/>
    </source>
</evidence>
<feature type="compositionally biased region" description="Polar residues" evidence="1">
    <location>
        <begin position="79"/>
        <end position="97"/>
    </location>
</feature>
<name>A0ABN8ED63_CHISP</name>
<feature type="region of interest" description="Disordered" evidence="1">
    <location>
        <begin position="637"/>
        <end position="658"/>
    </location>
</feature>
<feature type="region of interest" description="Disordered" evidence="1">
    <location>
        <begin position="1076"/>
        <end position="1103"/>
    </location>
</feature>
<feature type="compositionally biased region" description="Polar residues" evidence="1">
    <location>
        <begin position="641"/>
        <end position="655"/>
    </location>
</feature>
<proteinExistence type="predicted"/>
<sequence>MDPSSDRILSGGNGPIDYVVAYGHRIKVHRINSKDKFNKGLQELMNTINNERKKNSSKLPRIIKTSTITNAGKRDDQSFSKISRSDTSGDCSEGPSAQTFLPVKLRNEGARTKRSQIPRRKISANISKEDEKIPINYKYFTNESRIQRVYLPNLNPDFYQDERSAVTSLASTRPIPDLCQMYGQNSTVNEDLYYDWYMELDVPRHSGVDPLGNAMVSQSYDNADTGPSVVNDEDKYVLDQTVKPNSLIETHKYKTTNDNISAWLSNEIEYPTKDNESGYSSLSPCNQCPFVIDSKHSDSQVGSTPFEYPSKLPKTSENFEETELKTANEVTPEFSKEPVLVEQQTVVINRLPDLNEKGSSKSEDYSTKSDKALEPILISKSECSKNLQLSSAINPESKQEEKANLASYTDCASEILQKTTNFEIDGKIISSCDSRKTTSSIAETDIEVRHDYSSQFQLLEEQPSIWSHHHRCASQSCVTFTKSDGSDAATVVEDSLYCVCHGKRIDSAGNIQSSDHFHDHKYDWCQRKRNSSLQDDAADRYKRQSRYRRFPSYKYKLTHPFHSLRKRLSTIGICRRRWNHVWKRTAARWSYRPKSHPKFNKYHMIQYLQSSTIWEDVDVQTHTLVFREAGTHTNTMEKKSTGVSTCMNPSYPETGSSSRSFKSRFKHINLGPSRFPFFYNSTQTSLPLHSLNESLNIVEKQSISPSYQKKHQVFYDVNYAKRAAVHPHDNVTPPIVTTDTVTSPIDLHRMKTVEIDTGTDGILYHVNDKCISNIISSETIRNLPEIKREEIATQMVVTFNNIETDISFTPFFKYNDMGHSIDHLSFYKPIGINTDSMKLESSMKNSVDRSVQIMTSTIDEITSESSTGKTHRVKQLNKLKSSWPKRWSMRCKRKKTAAPAPAAAHNSPIQLSPRKETTDIKKEDLCVETSPPCLVLTDAKILSISSAQLIEASAVTSDSEIQKPAMMHDQSNAIGSFAFHCYKHCSTPAVNKSTEAAATITGTETLDQNIGSNEIINENTQGTTTTSSEPVHKIIQSELKMPSLIDEWCQKSDSKKEGTKQKVLEQKSTDACAMVEKKSTQTVMSQSESKETQSDYSVKNNKKDEKNTAAFTSTYTSLHVQTKSIGQSTPEVFNGRQNSPSIIDTWAQYSQITDDSISGQLSEKQYLRTRIGHSKLMSAQVLNESMCDNCTQVRPSYYDTETDIMAPRKTSQQKSISIMTSYPIGDTPIRARSKERYHSLMCGCAYVDTETNTHSNHKITHNMESSTRSINNLGVNTLEKATSTSFYEKGNSASKTTRTTVEQIQSLSRRIGQADSSLQDGLSRAINSSILSSNLDADKWIKRCTRDEKEYQSIIDVEESALKALKRASMSIARASKYSKSQNSSKSNAISKASVICNLSKVIPPTPGDIPSNDSLADVLPVNDSVIKQPTEIVSLEDSKIMVDEFTSDEALPETLKETLLHAGESAELPLTPVELPSNFSSSAKVQAVDCAINNETKSILMERNKMMVDRVTSGELLSKQLKESILQTSPDIKEAGIETDTIESIIKEQKSASVFTSKCILPKPIICAQNENTYNECIFVYDRPHCVVHKTHIDASVQSANVERIQDICPKVPELRVCHETGVNQTVNLYSRVGEVLSPKVYEALYETTKLAVKDRHVFPVRDTGRELVPTKEHDAASAKTLAIRSAAMVTSQCGLRPSKCHCHQEIKKEPGKAEYVFAYDTPQSSVVDATDNVSCHARVLDIPPYCDTDEHVKTQLVGSCRYYSNLLTKHFGIIKEKDAKRRTPTTEQCLYLSTIQKPISCTEAFTMKPSGREDLGCQTYKDHKILNCVKQEPIRTLSCCDLSPSLISICKDNEKHHLKSVYYMLSAIEGRIRRLKRNIPS</sequence>
<organism evidence="2 3">
    <name type="scientific">Chilo suppressalis</name>
    <name type="common">Asiatic rice borer moth</name>
    <dbReference type="NCBI Taxonomy" id="168631"/>
    <lineage>
        <taxon>Eukaryota</taxon>
        <taxon>Metazoa</taxon>
        <taxon>Ecdysozoa</taxon>
        <taxon>Arthropoda</taxon>
        <taxon>Hexapoda</taxon>
        <taxon>Insecta</taxon>
        <taxon>Pterygota</taxon>
        <taxon>Neoptera</taxon>
        <taxon>Endopterygota</taxon>
        <taxon>Lepidoptera</taxon>
        <taxon>Glossata</taxon>
        <taxon>Ditrysia</taxon>
        <taxon>Pyraloidea</taxon>
        <taxon>Crambidae</taxon>
        <taxon>Crambinae</taxon>
        <taxon>Chilo</taxon>
    </lineage>
</organism>